<keyword evidence="5" id="KW-0539">Nucleus</keyword>
<evidence type="ECO:0000313" key="9">
    <source>
        <dbReference type="Proteomes" id="UP000077002"/>
    </source>
</evidence>
<accession>A0A177EUQ2</accession>
<keyword evidence="3" id="KW-0238">DNA-binding</keyword>
<dbReference type="PANTHER" id="PTHR31845:SF38">
    <property type="entry name" value="TRANSCRIPTION FACTOR, PUTATIVE (AFU_ORTHOLOGUE AFUA_7G00410)-RELATED"/>
    <property type="match status" value="1"/>
</dbReference>
<dbReference type="GO" id="GO:0000976">
    <property type="term" value="F:transcription cis-regulatory region binding"/>
    <property type="evidence" value="ECO:0007669"/>
    <property type="project" value="TreeGrafter"/>
</dbReference>
<dbReference type="InterPro" id="IPR051089">
    <property type="entry name" value="prtT"/>
</dbReference>
<dbReference type="PANTHER" id="PTHR31845">
    <property type="entry name" value="FINGER DOMAIN PROTEIN, PUTATIVE-RELATED"/>
    <property type="match status" value="1"/>
</dbReference>
<keyword evidence="2" id="KW-0805">Transcription regulation</keyword>
<dbReference type="GO" id="GO:0008270">
    <property type="term" value="F:zinc ion binding"/>
    <property type="evidence" value="ECO:0007669"/>
    <property type="project" value="InterPro"/>
</dbReference>
<dbReference type="RefSeq" id="XP_022507706.1">
    <property type="nucleotide sequence ID" value="XM_022659995.1"/>
</dbReference>
<feature type="region of interest" description="Disordered" evidence="6">
    <location>
        <begin position="585"/>
        <end position="635"/>
    </location>
</feature>
<feature type="compositionally biased region" description="Polar residues" evidence="6">
    <location>
        <begin position="53"/>
        <end position="75"/>
    </location>
</feature>
<dbReference type="Proteomes" id="UP000077002">
    <property type="component" value="Unassembled WGS sequence"/>
</dbReference>
<reference evidence="8 9" key="1">
    <citation type="submission" date="2016-03" db="EMBL/GenBank/DDBJ databases">
        <title>Draft genome sequence of the Fonsecaea monophora CBS 269.37.</title>
        <authorList>
            <person name="Bombassaro A."/>
            <person name="Vinicius W.A."/>
            <person name="De Hoog S."/>
            <person name="Sun J."/>
            <person name="Souza E.M."/>
            <person name="Raittz R.T."/>
            <person name="Costa F."/>
            <person name="Leao A.C."/>
            <person name="Tadra-Sfeir M.Z."/>
            <person name="Baura V."/>
            <person name="Balsanelli E."/>
            <person name="Pedrosa F.O."/>
            <person name="Moreno L.F."/>
            <person name="Steffens M.B."/>
            <person name="Xi L."/>
            <person name="Bocca A.L."/>
            <person name="Felipe M.S."/>
            <person name="Teixeira M."/>
            <person name="Telles Filho F.Q."/>
            <person name="Azevedo C.M."/>
            <person name="Gomes R."/>
            <person name="Vicente V.A."/>
        </authorList>
    </citation>
    <scope>NUCLEOTIDE SEQUENCE [LARGE SCALE GENOMIC DNA]</scope>
    <source>
        <strain evidence="8 9">CBS 269.37</strain>
    </source>
</reference>
<dbReference type="SMART" id="SM00906">
    <property type="entry name" value="Fungal_trans"/>
    <property type="match status" value="1"/>
</dbReference>
<dbReference type="GO" id="GO:0005634">
    <property type="term" value="C:nucleus"/>
    <property type="evidence" value="ECO:0007669"/>
    <property type="project" value="UniProtKB-SubCell"/>
</dbReference>
<evidence type="ECO:0000259" key="7">
    <source>
        <dbReference type="SMART" id="SM00906"/>
    </source>
</evidence>
<proteinExistence type="predicted"/>
<feature type="region of interest" description="Disordered" evidence="6">
    <location>
        <begin position="95"/>
        <end position="123"/>
    </location>
</feature>
<dbReference type="InterPro" id="IPR007219">
    <property type="entry name" value="XnlR_reg_dom"/>
</dbReference>
<comment type="subcellular location">
    <subcellularLocation>
        <location evidence="1">Nucleus</location>
    </subcellularLocation>
</comment>
<gene>
    <name evidence="8" type="ORF">AYO21_10071</name>
</gene>
<dbReference type="AlphaFoldDB" id="A0A177EUQ2"/>
<evidence type="ECO:0000256" key="5">
    <source>
        <dbReference type="ARBA" id="ARBA00023242"/>
    </source>
</evidence>
<feature type="compositionally biased region" description="Polar residues" evidence="6">
    <location>
        <begin position="95"/>
        <end position="113"/>
    </location>
</feature>
<evidence type="ECO:0000256" key="4">
    <source>
        <dbReference type="ARBA" id="ARBA00023163"/>
    </source>
</evidence>
<dbReference type="GO" id="GO:0006351">
    <property type="term" value="P:DNA-templated transcription"/>
    <property type="evidence" value="ECO:0007669"/>
    <property type="project" value="InterPro"/>
</dbReference>
<dbReference type="OrthoDB" id="4454541at2759"/>
<evidence type="ECO:0000313" key="8">
    <source>
        <dbReference type="EMBL" id="OAG35754.1"/>
    </source>
</evidence>
<dbReference type="GeneID" id="34605196"/>
<dbReference type="EMBL" id="LVKK01000109">
    <property type="protein sequence ID" value="OAG35754.1"/>
    <property type="molecule type" value="Genomic_DNA"/>
</dbReference>
<name>A0A177EUQ2_9EURO</name>
<evidence type="ECO:0000256" key="6">
    <source>
        <dbReference type="SAM" id="MobiDB-lite"/>
    </source>
</evidence>
<protein>
    <recommendedName>
        <fullName evidence="7">Xylanolytic transcriptional activator regulatory domain-containing protein</fullName>
    </recommendedName>
</protein>
<keyword evidence="9" id="KW-1185">Reference proteome</keyword>
<dbReference type="CDD" id="cd12148">
    <property type="entry name" value="fungal_TF_MHR"/>
    <property type="match status" value="1"/>
</dbReference>
<feature type="compositionally biased region" description="Polar residues" evidence="6">
    <location>
        <begin position="595"/>
        <end position="614"/>
    </location>
</feature>
<feature type="domain" description="Xylanolytic transcriptional activator regulatory" evidence="7">
    <location>
        <begin position="301"/>
        <end position="382"/>
    </location>
</feature>
<keyword evidence="4" id="KW-0804">Transcription</keyword>
<evidence type="ECO:0000256" key="1">
    <source>
        <dbReference type="ARBA" id="ARBA00004123"/>
    </source>
</evidence>
<feature type="region of interest" description="Disordered" evidence="6">
    <location>
        <begin position="23"/>
        <end position="83"/>
    </location>
</feature>
<dbReference type="GO" id="GO:0000981">
    <property type="term" value="F:DNA-binding transcription factor activity, RNA polymerase II-specific"/>
    <property type="evidence" value="ECO:0007669"/>
    <property type="project" value="TreeGrafter"/>
</dbReference>
<sequence>MSNGPNQLLVELEDEIQKLRRELKSVSQAAKGVPADDSNSLRSPELSRPPVNDSDSLPNEDTQPIISQSFTPTQGEKQDHTTDISRSDRLLNIEQPTPSASAFNVSPVVQDNGRTGHERQSSEAEPDIDYMHYQHLNAPVTAVQSMGSTSPDSEKVLHSAGLDDGSIHYGQTSQALTEALTPPSVETSDVVLDIFKDESQARLLFASYFEGGNPYLPMFDPIVDTFDSIRARSPFCLIAILFIALKQKSGIVHKVTTDLQKTVREACLQEARRQVCDSIFESPTLESVQAMTLLAANAEKSWFAIGHAHEMALELGLDSALDELLSAGSLTTDRAHFHSGSRRARTWLILYHIERELAVGTARKPRIRQLDTASLRHYLDLPVSYPSDMRFVATIEIVQLRADIQRQIETTTSLPAISESAPREFEQKAQEWFQYWDGRFKAYNVTEDSLNRISLRTQKNYSAITICCTILGRLHKNTDTHMLPTMDEIVRRTAETVSDQLCLIEHSRSYRWHFRWAPTYSALMLTFSSDGPAVVLALQLAHRWPTYLDKSRTERQVRSVIGLLETHPYQNLAFQVKSMLDRSADEHLSSRRRNSTMSGEYSRQNASSQISRQHNPPPENNAPARIDDDSGILPSNQCRETSVVEAENLDWLSGGSILENWTLLELGNSSPYDMSMFSGVGAI</sequence>
<evidence type="ECO:0000256" key="3">
    <source>
        <dbReference type="ARBA" id="ARBA00023125"/>
    </source>
</evidence>
<organism evidence="8 9">
    <name type="scientific">Fonsecaea monophora</name>
    <dbReference type="NCBI Taxonomy" id="254056"/>
    <lineage>
        <taxon>Eukaryota</taxon>
        <taxon>Fungi</taxon>
        <taxon>Dikarya</taxon>
        <taxon>Ascomycota</taxon>
        <taxon>Pezizomycotina</taxon>
        <taxon>Eurotiomycetes</taxon>
        <taxon>Chaetothyriomycetidae</taxon>
        <taxon>Chaetothyriales</taxon>
        <taxon>Herpotrichiellaceae</taxon>
        <taxon>Fonsecaea</taxon>
    </lineage>
</organism>
<comment type="caution">
    <text evidence="8">The sequence shown here is derived from an EMBL/GenBank/DDBJ whole genome shotgun (WGS) entry which is preliminary data.</text>
</comment>
<evidence type="ECO:0000256" key="2">
    <source>
        <dbReference type="ARBA" id="ARBA00023015"/>
    </source>
</evidence>